<evidence type="ECO:0000313" key="2">
    <source>
        <dbReference type="Proteomes" id="UP000239494"/>
    </source>
</evidence>
<dbReference type="OrthoDB" id="4561190at2"/>
<dbReference type="SUPFAM" id="SSF52540">
    <property type="entry name" value="P-loop containing nucleoside triphosphate hydrolases"/>
    <property type="match status" value="1"/>
</dbReference>
<dbReference type="InterPro" id="IPR027417">
    <property type="entry name" value="P-loop_NTPase"/>
</dbReference>
<dbReference type="AlphaFoldDB" id="A0A2T0SWM4"/>
<dbReference type="Proteomes" id="UP000239494">
    <property type="component" value="Unassembled WGS sequence"/>
</dbReference>
<keyword evidence="2" id="KW-1185">Reference proteome</keyword>
<accession>A0A2T0SWM4</accession>
<dbReference type="Gene3D" id="3.40.50.300">
    <property type="entry name" value="P-loop containing nucleotide triphosphate hydrolases"/>
    <property type="match status" value="1"/>
</dbReference>
<dbReference type="EMBL" id="PVTF01000009">
    <property type="protein sequence ID" value="PRY37821.1"/>
    <property type="molecule type" value="Genomic_DNA"/>
</dbReference>
<reference evidence="1 2" key="1">
    <citation type="submission" date="2018-03" db="EMBL/GenBank/DDBJ databases">
        <title>Genomic Encyclopedia of Archaeal and Bacterial Type Strains, Phase II (KMG-II): from individual species to whole genera.</title>
        <authorList>
            <person name="Goeker M."/>
        </authorList>
    </citation>
    <scope>NUCLEOTIDE SEQUENCE [LARGE SCALE GENOMIC DNA]</scope>
    <source>
        <strain evidence="1 2">DSM 44720</strain>
    </source>
</reference>
<name>A0A2T0SWM4_9PSEU</name>
<dbReference type="InterPro" id="IPR050678">
    <property type="entry name" value="DNA_Partitioning_ATPase"/>
</dbReference>
<dbReference type="RefSeq" id="WP_106190727.1">
    <property type="nucleotide sequence ID" value="NZ_PVTF01000009.1"/>
</dbReference>
<gene>
    <name evidence="1" type="ORF">CLV43_10941</name>
</gene>
<dbReference type="PANTHER" id="PTHR13696:SF52">
    <property type="entry name" value="PARA FAMILY PROTEIN CT_582"/>
    <property type="match status" value="1"/>
</dbReference>
<protein>
    <submittedName>
        <fullName evidence="1">CobQ/CobB/MinD/ParA family nucleotide binding protein</fullName>
    </submittedName>
</protein>
<proteinExistence type="predicted"/>
<evidence type="ECO:0000313" key="1">
    <source>
        <dbReference type="EMBL" id="PRY37821.1"/>
    </source>
</evidence>
<sequence length="302" mass="33349">MLVFASSDKGGTGRSVTSCNIAFHLAQRLDVAYLDFDFGSPTSGAIFEIPRAERGVEREGLHTYFTDGITDPRRLDVWRQTTRQDLRGSNVRAGRLAFFPGDKGGAEFGTTREIQQRCVELFTRLDSEFDVVVVDLSAGRSAALTMALMATAQPSMRGVTARWLVFHRWTHQHIVAANGLVYGDRGLLAVGKSAGHDQDTLLDAIRFVRVAVPNLREHNPGQTAAQATWLHACDEELRKLAVDNRLGRSRILGTTPVEPVLQWREQIIAESDVSAKIANAGTVKSFRELSVRLTDDAVWEGM</sequence>
<comment type="caution">
    <text evidence="1">The sequence shown here is derived from an EMBL/GenBank/DDBJ whole genome shotgun (WGS) entry which is preliminary data.</text>
</comment>
<dbReference type="PANTHER" id="PTHR13696">
    <property type="entry name" value="P-LOOP CONTAINING NUCLEOSIDE TRIPHOSPHATE HYDROLASE"/>
    <property type="match status" value="1"/>
</dbReference>
<dbReference type="NCBIfam" id="NF040564">
    <property type="entry name" value="SCO2523_fam"/>
    <property type="match status" value="1"/>
</dbReference>
<organism evidence="1 2">
    <name type="scientific">Umezawaea tangerina</name>
    <dbReference type="NCBI Taxonomy" id="84725"/>
    <lineage>
        <taxon>Bacteria</taxon>
        <taxon>Bacillati</taxon>
        <taxon>Actinomycetota</taxon>
        <taxon>Actinomycetes</taxon>
        <taxon>Pseudonocardiales</taxon>
        <taxon>Pseudonocardiaceae</taxon>
        <taxon>Umezawaea</taxon>
    </lineage>
</organism>